<gene>
    <name evidence="1" type="ORF">SAMN04489858_12040</name>
</gene>
<dbReference type="OrthoDB" id="9865008at2"/>
<evidence type="ECO:0000313" key="1">
    <source>
        <dbReference type="EMBL" id="SEU02859.1"/>
    </source>
</evidence>
<accession>A0A1I0IZI3</accession>
<name>A0A1I0IZI3_9RHOB</name>
<organism evidence="1 2">
    <name type="scientific">Paracoccus homiensis</name>
    <dbReference type="NCBI Taxonomy" id="364199"/>
    <lineage>
        <taxon>Bacteria</taxon>
        <taxon>Pseudomonadati</taxon>
        <taxon>Pseudomonadota</taxon>
        <taxon>Alphaproteobacteria</taxon>
        <taxon>Rhodobacterales</taxon>
        <taxon>Paracoccaceae</taxon>
        <taxon>Paracoccus</taxon>
    </lineage>
</organism>
<protein>
    <recommendedName>
        <fullName evidence="3">Homeodomain-like domain-containing protein</fullName>
    </recommendedName>
</protein>
<keyword evidence="2" id="KW-1185">Reference proteome</keyword>
<dbReference type="STRING" id="364199.SAMN04489858_12040"/>
<dbReference type="EMBL" id="FOHO01000020">
    <property type="protein sequence ID" value="SEU02859.1"/>
    <property type="molecule type" value="Genomic_DNA"/>
</dbReference>
<evidence type="ECO:0008006" key="3">
    <source>
        <dbReference type="Google" id="ProtNLM"/>
    </source>
</evidence>
<reference evidence="1 2" key="1">
    <citation type="submission" date="2016-10" db="EMBL/GenBank/DDBJ databases">
        <authorList>
            <person name="de Groot N.N."/>
        </authorList>
    </citation>
    <scope>NUCLEOTIDE SEQUENCE [LARGE SCALE GENOMIC DNA]</scope>
    <source>
        <strain evidence="1 2">DSM 17862</strain>
    </source>
</reference>
<proteinExistence type="predicted"/>
<dbReference type="Proteomes" id="UP000199180">
    <property type="component" value="Unassembled WGS sequence"/>
</dbReference>
<sequence>MTLTAPKHLRGRMNRWTPQALRDERREWALARGKEGHTVPAIAEALGIARQNARTMLTEAGYSWHAQPRMIRHPKWGNA</sequence>
<evidence type="ECO:0000313" key="2">
    <source>
        <dbReference type="Proteomes" id="UP000199180"/>
    </source>
</evidence>
<dbReference type="AlphaFoldDB" id="A0A1I0IZI3"/>